<proteinExistence type="predicted"/>
<gene>
    <name evidence="2" type="ORF">POCTA_138.1.T0680236</name>
</gene>
<organism evidence="2 3">
    <name type="scientific">Paramecium octaurelia</name>
    <dbReference type="NCBI Taxonomy" id="43137"/>
    <lineage>
        <taxon>Eukaryota</taxon>
        <taxon>Sar</taxon>
        <taxon>Alveolata</taxon>
        <taxon>Ciliophora</taxon>
        <taxon>Intramacronucleata</taxon>
        <taxon>Oligohymenophorea</taxon>
        <taxon>Peniculida</taxon>
        <taxon>Parameciidae</taxon>
        <taxon>Paramecium</taxon>
    </lineage>
</organism>
<dbReference type="OrthoDB" id="298777at2759"/>
<evidence type="ECO:0000256" key="1">
    <source>
        <dbReference type="SAM" id="Coils"/>
    </source>
</evidence>
<dbReference type="EMBL" id="CAJJDP010000067">
    <property type="protein sequence ID" value="CAD8177310.1"/>
    <property type="molecule type" value="Genomic_DNA"/>
</dbReference>
<evidence type="ECO:0000313" key="3">
    <source>
        <dbReference type="Proteomes" id="UP000683925"/>
    </source>
</evidence>
<evidence type="ECO:0000313" key="2">
    <source>
        <dbReference type="EMBL" id="CAD8177310.1"/>
    </source>
</evidence>
<dbReference type="Proteomes" id="UP000683925">
    <property type="component" value="Unassembled WGS sequence"/>
</dbReference>
<keyword evidence="1" id="KW-0175">Coiled coil</keyword>
<feature type="coiled-coil region" evidence="1">
    <location>
        <begin position="97"/>
        <end position="165"/>
    </location>
</feature>
<dbReference type="AlphaFoldDB" id="A0A8S1VJB2"/>
<accession>A0A8S1VJB2</accession>
<protein>
    <submittedName>
        <fullName evidence="2">Uncharacterized protein</fullName>
    </submittedName>
</protein>
<dbReference type="PANTHER" id="PTHR33706">
    <property type="entry name" value="MORN VARIANT REPEAT PROTEIN"/>
    <property type="match status" value="1"/>
</dbReference>
<reference evidence="2" key="1">
    <citation type="submission" date="2021-01" db="EMBL/GenBank/DDBJ databases">
        <authorList>
            <consortium name="Genoscope - CEA"/>
            <person name="William W."/>
        </authorList>
    </citation>
    <scope>NUCLEOTIDE SEQUENCE</scope>
</reference>
<keyword evidence="3" id="KW-1185">Reference proteome</keyword>
<dbReference type="PANTHER" id="PTHR33706:SF1">
    <property type="entry name" value="TPR REPEAT PROTEIN"/>
    <property type="match status" value="1"/>
</dbReference>
<sequence>MYCTYHPQNQIQQICLAPHICQRKLCGDCQYEHNVDQKLTVPISKFRQLVTEKFKQCNFGGKHDLKDMKDSLKQRQFKSEIEFKKILEQIRLSYEILEKQEESYMDLINENENFAESSTTSLQFLVQILNGSILDEWKDKKQSYLSKIQEALDQFDAQMQAYCEKLKGEIKVIQQIVQIEKDEIFKWKEAVQECKCRQWDYYGQKFINTKFLIKFTKEKEIQYIRDGSIIKIQRVKNISMQPEVLQNLEQIQYLRWFGNYDQNHQKVGKWIATWRGEGLKDVGGQYSNDGKKKGLWKELLADFWSKTNAYEFGEYIDGQRRQTWKYIYKDQELCGGEYNDHGQKNGIWKEFWEGFWEKSFVINKGEYKNGKKIGKWEILYKPEDDNQYKKIGGGQYDLEGSEIKIGEWNELREGFWDKSQVTYCGEYENGKKIGKWETFYKQQNIGGGEYDKGNEIQIGQWIELSEGFWDKSQVTYCGSYQNGKKVGRWLTKYQNKEIGGGSYQEGGSGIKVGQWTEIRPGFWERSQVTDHGEYKVGNKIGQWDTLYENKKIAGGKYDEKENEYKIGQWVDLSDGFFEDQQVTYSGEYKNNKKVGAWQTFFQNKKIGGGQYDLQGEGFKVGQWIDLNDAFQYYSQVTYNGEYQNGKKIGRWDINYQGTKIGGGSYDEKGDGTQIGQWIELDDGFWEKSQITYVGQYKNGKKISKWEILHKGSKIGGGYYDGDNGLKLGKWIELRDGFYYMSQIAYIGEYESGKKFGTWVEMDLTRNQKLNECKYYR</sequence>
<comment type="caution">
    <text evidence="2">The sequence shown here is derived from an EMBL/GenBank/DDBJ whole genome shotgun (WGS) entry which is preliminary data.</text>
</comment>
<dbReference type="OMA" id="GFWDKSQ"/>
<name>A0A8S1VJB2_PAROT</name>